<dbReference type="AlphaFoldDB" id="A0AA40BMT6"/>
<feature type="compositionally biased region" description="Polar residues" evidence="1">
    <location>
        <begin position="188"/>
        <end position="201"/>
    </location>
</feature>
<feature type="compositionally biased region" description="Polar residues" evidence="1">
    <location>
        <begin position="310"/>
        <end position="327"/>
    </location>
</feature>
<feature type="region of interest" description="Disordered" evidence="1">
    <location>
        <begin position="472"/>
        <end position="560"/>
    </location>
</feature>
<feature type="compositionally biased region" description="Gly residues" evidence="1">
    <location>
        <begin position="528"/>
        <end position="541"/>
    </location>
</feature>
<evidence type="ECO:0000313" key="3">
    <source>
        <dbReference type="Proteomes" id="UP001172159"/>
    </source>
</evidence>
<feature type="region of interest" description="Disordered" evidence="1">
    <location>
        <begin position="144"/>
        <end position="242"/>
    </location>
</feature>
<dbReference type="EMBL" id="JAUKTV010000005">
    <property type="protein sequence ID" value="KAK0737127.1"/>
    <property type="molecule type" value="Genomic_DNA"/>
</dbReference>
<feature type="compositionally biased region" description="Low complexity" evidence="1">
    <location>
        <begin position="164"/>
        <end position="180"/>
    </location>
</feature>
<gene>
    <name evidence="2" type="ORF">B0T21DRAFT_401195</name>
</gene>
<dbReference type="Proteomes" id="UP001172159">
    <property type="component" value="Unassembled WGS sequence"/>
</dbReference>
<accession>A0AA40BMT6</accession>
<keyword evidence="3" id="KW-1185">Reference proteome</keyword>
<protein>
    <submittedName>
        <fullName evidence="2">Uncharacterized protein</fullName>
    </submittedName>
</protein>
<feature type="compositionally biased region" description="Polar residues" evidence="1">
    <location>
        <begin position="210"/>
        <end position="227"/>
    </location>
</feature>
<reference evidence="2" key="1">
    <citation type="submission" date="2023-06" db="EMBL/GenBank/DDBJ databases">
        <title>Genome-scale phylogeny and comparative genomics of the fungal order Sordariales.</title>
        <authorList>
            <consortium name="Lawrence Berkeley National Laboratory"/>
            <person name="Hensen N."/>
            <person name="Bonometti L."/>
            <person name="Westerberg I."/>
            <person name="Brannstrom I.O."/>
            <person name="Guillou S."/>
            <person name="Cros-Aarteil S."/>
            <person name="Calhoun S."/>
            <person name="Haridas S."/>
            <person name="Kuo A."/>
            <person name="Mondo S."/>
            <person name="Pangilinan J."/>
            <person name="Riley R."/>
            <person name="Labutti K."/>
            <person name="Andreopoulos B."/>
            <person name="Lipzen A."/>
            <person name="Chen C."/>
            <person name="Yanf M."/>
            <person name="Daum C."/>
            <person name="Ng V."/>
            <person name="Clum A."/>
            <person name="Steindorff A."/>
            <person name="Ohm R."/>
            <person name="Martin F."/>
            <person name="Silar P."/>
            <person name="Natvig D."/>
            <person name="Lalanne C."/>
            <person name="Gautier V."/>
            <person name="Ament-Velasquez S.L."/>
            <person name="Kruys A."/>
            <person name="Hutchinson M.I."/>
            <person name="Powell A.J."/>
            <person name="Barry K."/>
            <person name="Miller A.N."/>
            <person name="Grigoriev I.V."/>
            <person name="Debuchy R."/>
            <person name="Gladieux P."/>
            <person name="Thoren M.H."/>
            <person name="Johannesson H."/>
        </authorList>
    </citation>
    <scope>NUCLEOTIDE SEQUENCE</scope>
    <source>
        <strain evidence="2">CBS 540.89</strain>
    </source>
</reference>
<name>A0AA40BMT6_9PEZI</name>
<organism evidence="2 3">
    <name type="scientific">Apiosordaria backusii</name>
    <dbReference type="NCBI Taxonomy" id="314023"/>
    <lineage>
        <taxon>Eukaryota</taxon>
        <taxon>Fungi</taxon>
        <taxon>Dikarya</taxon>
        <taxon>Ascomycota</taxon>
        <taxon>Pezizomycotina</taxon>
        <taxon>Sordariomycetes</taxon>
        <taxon>Sordariomycetidae</taxon>
        <taxon>Sordariales</taxon>
        <taxon>Lasiosphaeriaceae</taxon>
        <taxon>Apiosordaria</taxon>
    </lineage>
</organism>
<feature type="region of interest" description="Disordered" evidence="1">
    <location>
        <begin position="277"/>
        <end position="361"/>
    </location>
</feature>
<evidence type="ECO:0000313" key="2">
    <source>
        <dbReference type="EMBL" id="KAK0737127.1"/>
    </source>
</evidence>
<evidence type="ECO:0000256" key="1">
    <source>
        <dbReference type="SAM" id="MobiDB-lite"/>
    </source>
</evidence>
<sequence>MVFRGEDCVSLGWCFWHKACYGCLFCGCKIVVRGVGLKELFEGSGGDEEERAKEVDTVPMCINCLVDMQDQVVKRALRKVERNEGGLARGRWEELRRGYNEKRIHLHRRVNGDGARSDFEEGGDQGVGGEGVIYVSLSDPLGEMSFRPSPTKGIPSFLQPLGASSVQSSHQVSVQKQQESQIRRHNVRSYSSRASNNSHASTVRLEDKYSSASDGNKTQSHHSQISEVLSLRHTPPTGSQRRFLHRGTSFVSEQPLTLPSSLIQKAVGAEDSLSNNSTTFSAYGTPPEYPSPPVSSSGRHSRSSGADDPFTTTSSDPRLNRATSYNLSPTTSHTGGGSTRQYSSNDSLRSKAGNQGPRVEGSTMSMHIHRMDPKLSSDFLQQAYQSKSSPQLTPSTLSITPITPPAAVAFPFVGSTSSAITSDNNAREGFLRRTASGKRRKFPRGDDDREEETLMAKIAIRKNSLATAAAGGAGGSAVKAEPSTGRVQTPEMVATTTRGHRERGQTIPAGVLGDSVEGVRGRDKKKGGSGGSGGSGSGNGNGASSKRRSVQAELRRFFGR</sequence>
<proteinExistence type="predicted"/>
<comment type="caution">
    <text evidence="2">The sequence shown here is derived from an EMBL/GenBank/DDBJ whole genome shotgun (WGS) entry which is preliminary data.</text>
</comment>